<feature type="compositionally biased region" description="Polar residues" evidence="1">
    <location>
        <begin position="34"/>
        <end position="43"/>
    </location>
</feature>
<dbReference type="Proteomes" id="UP000556026">
    <property type="component" value="Unassembled WGS sequence"/>
</dbReference>
<name>A0A6V8MG00_9BACT</name>
<sequence length="111" mass="12040">MAQASTIAVILFTMHLLLSTDRCSVTGENRLVTDRSSGTLTSEHTSHHLSGKAVQDTDSGLKREISGNKRGKAGKRGAESECKKAPGEGLWGERKVNEATRSFSRRRDGRA</sequence>
<keyword evidence="3" id="KW-1185">Reference proteome</keyword>
<reference evidence="3" key="1">
    <citation type="submission" date="2020-06" db="EMBL/GenBank/DDBJ databases">
        <title>Draft genomic sequence of Geomonas sp. Red330.</title>
        <authorList>
            <person name="Itoh H."/>
            <person name="Zhenxing X."/>
            <person name="Ushijima N."/>
            <person name="Masuda Y."/>
            <person name="Shiratori Y."/>
            <person name="Senoo K."/>
        </authorList>
    </citation>
    <scope>NUCLEOTIDE SEQUENCE [LARGE SCALE GENOMIC DNA]</scope>
    <source>
        <strain evidence="3">Red330</strain>
    </source>
</reference>
<protein>
    <submittedName>
        <fullName evidence="2">Uncharacterized protein</fullName>
    </submittedName>
</protein>
<organism evidence="2 3">
    <name type="scientific">Geomonas silvestris</name>
    <dbReference type="NCBI Taxonomy" id="2740184"/>
    <lineage>
        <taxon>Bacteria</taxon>
        <taxon>Pseudomonadati</taxon>
        <taxon>Thermodesulfobacteriota</taxon>
        <taxon>Desulfuromonadia</taxon>
        <taxon>Geobacterales</taxon>
        <taxon>Geobacteraceae</taxon>
        <taxon>Geomonas</taxon>
    </lineage>
</organism>
<dbReference type="EMBL" id="BLXX01000002">
    <property type="protein sequence ID" value="GFO58905.1"/>
    <property type="molecule type" value="Genomic_DNA"/>
</dbReference>
<evidence type="ECO:0000313" key="3">
    <source>
        <dbReference type="Proteomes" id="UP000556026"/>
    </source>
</evidence>
<gene>
    <name evidence="2" type="ORF">GMST_12300</name>
</gene>
<evidence type="ECO:0000256" key="1">
    <source>
        <dbReference type="SAM" id="MobiDB-lite"/>
    </source>
</evidence>
<proteinExistence type="predicted"/>
<dbReference type="AlphaFoldDB" id="A0A6V8MG00"/>
<accession>A0A6V8MG00</accession>
<comment type="caution">
    <text evidence="2">The sequence shown here is derived from an EMBL/GenBank/DDBJ whole genome shotgun (WGS) entry which is preliminary data.</text>
</comment>
<feature type="region of interest" description="Disordered" evidence="1">
    <location>
        <begin position="34"/>
        <end position="111"/>
    </location>
</feature>
<feature type="compositionally biased region" description="Basic and acidic residues" evidence="1">
    <location>
        <begin position="76"/>
        <end position="98"/>
    </location>
</feature>
<evidence type="ECO:0000313" key="2">
    <source>
        <dbReference type="EMBL" id="GFO58905.1"/>
    </source>
</evidence>